<dbReference type="VEuPathDB" id="FungiDB:MELLADRAFT_123271"/>
<keyword evidence="3" id="KW-1185">Reference proteome</keyword>
<feature type="chain" id="PRO_5003317978" evidence="1">
    <location>
        <begin position="26"/>
        <end position="126"/>
    </location>
</feature>
<feature type="signal peptide" evidence="1">
    <location>
        <begin position="1"/>
        <end position="25"/>
    </location>
</feature>
<keyword evidence="1" id="KW-0732">Signal</keyword>
<name>F4RUC9_MELLP</name>
<dbReference type="HOGENOM" id="CLU_1960056_0_0_1"/>
<gene>
    <name evidence="2" type="ORF">MELLADRAFT_123271</name>
</gene>
<dbReference type="EMBL" id="GL883121">
    <property type="protein sequence ID" value="EGG04020.1"/>
    <property type="molecule type" value="Genomic_DNA"/>
</dbReference>
<dbReference type="GeneID" id="18926324"/>
<dbReference type="Proteomes" id="UP000001072">
    <property type="component" value="Unassembled WGS sequence"/>
</dbReference>
<evidence type="ECO:0000256" key="1">
    <source>
        <dbReference type="SAM" id="SignalP"/>
    </source>
</evidence>
<reference evidence="3" key="1">
    <citation type="journal article" date="2011" name="Proc. Natl. Acad. Sci. U.S.A.">
        <title>Obligate biotrophy features unraveled by the genomic analysis of rust fungi.</title>
        <authorList>
            <person name="Duplessis S."/>
            <person name="Cuomo C.A."/>
            <person name="Lin Y.-C."/>
            <person name="Aerts A."/>
            <person name="Tisserant E."/>
            <person name="Veneault-Fourrey C."/>
            <person name="Joly D.L."/>
            <person name="Hacquard S."/>
            <person name="Amselem J."/>
            <person name="Cantarel B.L."/>
            <person name="Chiu R."/>
            <person name="Coutinho P.M."/>
            <person name="Feau N."/>
            <person name="Field M."/>
            <person name="Frey P."/>
            <person name="Gelhaye E."/>
            <person name="Goldberg J."/>
            <person name="Grabherr M.G."/>
            <person name="Kodira C.D."/>
            <person name="Kohler A."/>
            <person name="Kuees U."/>
            <person name="Lindquist E.A."/>
            <person name="Lucas S.M."/>
            <person name="Mago R."/>
            <person name="Mauceli E."/>
            <person name="Morin E."/>
            <person name="Murat C."/>
            <person name="Pangilinan J.L."/>
            <person name="Park R."/>
            <person name="Pearson M."/>
            <person name="Quesneville H."/>
            <person name="Rouhier N."/>
            <person name="Sakthikumar S."/>
            <person name="Salamov A.A."/>
            <person name="Schmutz J."/>
            <person name="Selles B."/>
            <person name="Shapiro H."/>
            <person name="Tanguay P."/>
            <person name="Tuskan G.A."/>
            <person name="Henrissat B."/>
            <person name="Van de Peer Y."/>
            <person name="Rouze P."/>
            <person name="Ellis J.G."/>
            <person name="Dodds P.N."/>
            <person name="Schein J.E."/>
            <person name="Zhong S."/>
            <person name="Hamelin R.C."/>
            <person name="Grigoriev I.V."/>
            <person name="Szabo L.J."/>
            <person name="Martin F."/>
        </authorList>
    </citation>
    <scope>NUCLEOTIDE SEQUENCE [LARGE SCALE GENOMIC DNA]</scope>
    <source>
        <strain evidence="3">98AG31 / pathotype 3-4-7</strain>
    </source>
</reference>
<evidence type="ECO:0000313" key="3">
    <source>
        <dbReference type="Proteomes" id="UP000001072"/>
    </source>
</evidence>
<dbReference type="InParanoid" id="F4RUC9"/>
<dbReference type="KEGG" id="mlr:MELLADRAFT_123271"/>
<evidence type="ECO:0000313" key="2">
    <source>
        <dbReference type="EMBL" id="EGG04020.1"/>
    </source>
</evidence>
<sequence>MSRIPTYLFINLAILLVFLATLTSAGKCIICVYDGRAYVSNKAAFTADGLCYGGKAQMGSGCTGSDWNTGIKDHKYGGQKTFCKYWCPDTKTPCSGHTVTDINNPDEMVETLRAKYVIDCGYWPGS</sequence>
<protein>
    <submittedName>
        <fullName evidence="2">Secreted protein</fullName>
    </submittedName>
</protein>
<accession>F4RUC9</accession>
<organism evidence="3">
    <name type="scientific">Melampsora larici-populina (strain 98AG31 / pathotype 3-4-7)</name>
    <name type="common">Poplar leaf rust fungus</name>
    <dbReference type="NCBI Taxonomy" id="747676"/>
    <lineage>
        <taxon>Eukaryota</taxon>
        <taxon>Fungi</taxon>
        <taxon>Dikarya</taxon>
        <taxon>Basidiomycota</taxon>
        <taxon>Pucciniomycotina</taxon>
        <taxon>Pucciniomycetes</taxon>
        <taxon>Pucciniales</taxon>
        <taxon>Melampsoraceae</taxon>
        <taxon>Melampsora</taxon>
    </lineage>
</organism>
<dbReference type="AlphaFoldDB" id="F4RUC9"/>
<proteinExistence type="predicted"/>
<dbReference type="RefSeq" id="XP_007412813.1">
    <property type="nucleotide sequence ID" value="XM_007412751.1"/>
</dbReference>